<keyword evidence="2" id="KW-1185">Reference proteome</keyword>
<reference evidence="2" key="1">
    <citation type="journal article" date="2019" name="Int. J. Syst. Evol. Microbiol.">
        <title>The Global Catalogue of Microorganisms (GCM) 10K type strain sequencing project: providing services to taxonomists for standard genome sequencing and annotation.</title>
        <authorList>
            <consortium name="The Broad Institute Genomics Platform"/>
            <consortium name="The Broad Institute Genome Sequencing Center for Infectious Disease"/>
            <person name="Wu L."/>
            <person name="Ma J."/>
        </authorList>
    </citation>
    <scope>NUCLEOTIDE SEQUENCE [LARGE SCALE GENOMIC DNA]</scope>
    <source>
        <strain evidence="2">CGMCC 1.15419</strain>
    </source>
</reference>
<dbReference type="Proteomes" id="UP000640509">
    <property type="component" value="Unassembled WGS sequence"/>
</dbReference>
<organism evidence="1 2">
    <name type="scientific">Paracoccus acridae</name>
    <dbReference type="NCBI Taxonomy" id="1795310"/>
    <lineage>
        <taxon>Bacteria</taxon>
        <taxon>Pseudomonadati</taxon>
        <taxon>Pseudomonadota</taxon>
        <taxon>Alphaproteobacteria</taxon>
        <taxon>Rhodobacterales</taxon>
        <taxon>Paracoccaceae</taxon>
        <taxon>Paracoccus</taxon>
    </lineage>
</organism>
<sequence length="94" mass="10471">MAHQAIQGVDFSNQMAFAQSPNGGIARQGSYIFATHCYQGSLCTHPGRSCSRFETRMTRANNNNIILFHVKHSLSDAEGCEDYIQIIFRTDSAK</sequence>
<dbReference type="EMBL" id="BMIV01000003">
    <property type="protein sequence ID" value="GGF61998.1"/>
    <property type="molecule type" value="Genomic_DNA"/>
</dbReference>
<evidence type="ECO:0000313" key="1">
    <source>
        <dbReference type="EMBL" id="GGF61998.1"/>
    </source>
</evidence>
<comment type="caution">
    <text evidence="1">The sequence shown here is derived from an EMBL/GenBank/DDBJ whole genome shotgun (WGS) entry which is preliminary data.</text>
</comment>
<accession>A0ABQ1VGT2</accession>
<name>A0ABQ1VGT2_9RHOB</name>
<protein>
    <submittedName>
        <fullName evidence="1">Uncharacterized protein</fullName>
    </submittedName>
</protein>
<evidence type="ECO:0000313" key="2">
    <source>
        <dbReference type="Proteomes" id="UP000640509"/>
    </source>
</evidence>
<proteinExistence type="predicted"/>
<gene>
    <name evidence="1" type="ORF">GCM10011402_12550</name>
</gene>